<organism evidence="1 2">
    <name type="scientific">Hypoxylon rubiginosum</name>
    <dbReference type="NCBI Taxonomy" id="110542"/>
    <lineage>
        <taxon>Eukaryota</taxon>
        <taxon>Fungi</taxon>
        <taxon>Dikarya</taxon>
        <taxon>Ascomycota</taxon>
        <taxon>Pezizomycotina</taxon>
        <taxon>Sordariomycetes</taxon>
        <taxon>Xylariomycetidae</taxon>
        <taxon>Xylariales</taxon>
        <taxon>Hypoxylaceae</taxon>
        <taxon>Hypoxylon</taxon>
    </lineage>
</organism>
<dbReference type="Proteomes" id="UP001497700">
    <property type="component" value="Unassembled WGS sequence"/>
</dbReference>
<proteinExistence type="predicted"/>
<reference evidence="1 2" key="1">
    <citation type="journal article" date="2022" name="New Phytol.">
        <title>Ecological generalism drives hyperdiversity of secondary metabolite gene clusters in xylarialean endophytes.</title>
        <authorList>
            <person name="Franco M.E.E."/>
            <person name="Wisecaver J.H."/>
            <person name="Arnold A.E."/>
            <person name="Ju Y.M."/>
            <person name="Slot J.C."/>
            <person name="Ahrendt S."/>
            <person name="Moore L.P."/>
            <person name="Eastman K.E."/>
            <person name="Scott K."/>
            <person name="Konkel Z."/>
            <person name="Mondo S.J."/>
            <person name="Kuo A."/>
            <person name="Hayes R.D."/>
            <person name="Haridas S."/>
            <person name="Andreopoulos B."/>
            <person name="Riley R."/>
            <person name="LaButti K."/>
            <person name="Pangilinan J."/>
            <person name="Lipzen A."/>
            <person name="Amirebrahimi M."/>
            <person name="Yan J."/>
            <person name="Adam C."/>
            <person name="Keymanesh K."/>
            <person name="Ng V."/>
            <person name="Louie K."/>
            <person name="Northen T."/>
            <person name="Drula E."/>
            <person name="Henrissat B."/>
            <person name="Hsieh H.M."/>
            <person name="Youens-Clark K."/>
            <person name="Lutzoni F."/>
            <person name="Miadlikowska J."/>
            <person name="Eastwood D.C."/>
            <person name="Hamelin R.C."/>
            <person name="Grigoriev I.V."/>
            <person name="U'Ren J.M."/>
        </authorList>
    </citation>
    <scope>NUCLEOTIDE SEQUENCE [LARGE SCALE GENOMIC DNA]</scope>
    <source>
        <strain evidence="1 2">CBS 119005</strain>
    </source>
</reference>
<sequence length="327" mass="37773">MDTVTSRENRSATEYHFLGEQEDAIIRATAYHNKEYDLSVISFPSRTRNGIRRSVSRPFPRAPNASLGTLDRLPLELLVYVSLHLDIYSLFKFRQTNLRSRQVIDSLQEYRAVTSHGLNPLYALLRTQLATYVSLSDFYNVLCTNNCAFCGEFGGFVFLPTWSRCCFECVKKAPETQMQTLASLRKQFRLTQAAISKLRCFKTLPGIYTMDESTYKSRFKIVPVHQAMLVSGKQPQAGEQPPTPRPIYRYNYMASCALPYYERRSGRVEYGISCAGCQLFRGKVYAQGGFLEHFKWCKGAQREWEFRVGVKRSTRSQRNGGYFRRKY</sequence>
<keyword evidence="2" id="KW-1185">Reference proteome</keyword>
<evidence type="ECO:0000313" key="1">
    <source>
        <dbReference type="EMBL" id="KAI4871137.1"/>
    </source>
</evidence>
<comment type="caution">
    <text evidence="1">The sequence shown here is derived from an EMBL/GenBank/DDBJ whole genome shotgun (WGS) entry which is preliminary data.</text>
</comment>
<name>A0ACB9ZHY8_9PEZI</name>
<protein>
    <submittedName>
        <fullName evidence="1">Uncharacterized protein</fullName>
    </submittedName>
</protein>
<dbReference type="EMBL" id="MU393421">
    <property type="protein sequence ID" value="KAI4871137.1"/>
    <property type="molecule type" value="Genomic_DNA"/>
</dbReference>
<gene>
    <name evidence="1" type="ORF">F4820DRAFT_7184</name>
</gene>
<accession>A0ACB9ZHY8</accession>
<evidence type="ECO:0000313" key="2">
    <source>
        <dbReference type="Proteomes" id="UP001497700"/>
    </source>
</evidence>